<dbReference type="GeneID" id="111279825"/>
<keyword evidence="2" id="KW-1185">Reference proteome</keyword>
<proteinExistence type="predicted"/>
<dbReference type="AlphaFoldDB" id="A0A6P5X2P5"/>
<dbReference type="InterPro" id="IPR000008">
    <property type="entry name" value="C2_dom"/>
</dbReference>
<evidence type="ECO:0000313" key="3">
    <source>
        <dbReference type="RefSeq" id="XP_022722614.1"/>
    </source>
</evidence>
<dbReference type="Gene3D" id="2.60.40.150">
    <property type="entry name" value="C2 domain"/>
    <property type="match status" value="1"/>
</dbReference>
<dbReference type="CDD" id="cd04051">
    <property type="entry name" value="C2_SRC2_like"/>
    <property type="match status" value="1"/>
</dbReference>
<dbReference type="InterPro" id="IPR035892">
    <property type="entry name" value="C2_domain_sf"/>
</dbReference>
<dbReference type="KEGG" id="dzi:111279825"/>
<accession>A0A6P5X2P5</accession>
<dbReference type="RefSeq" id="XP_022722614.1">
    <property type="nucleotide sequence ID" value="XM_022866879.1"/>
</dbReference>
<feature type="domain" description="C2" evidence="1">
    <location>
        <begin position="1"/>
        <end position="113"/>
    </location>
</feature>
<name>A0A6P5X2P5_DURZI</name>
<dbReference type="Proteomes" id="UP000515121">
    <property type="component" value="Unplaced"/>
</dbReference>
<dbReference type="SUPFAM" id="SSF49562">
    <property type="entry name" value="C2 domain (Calcium/lipid-binding domain, CaLB)"/>
    <property type="match status" value="1"/>
</dbReference>
<protein>
    <submittedName>
        <fullName evidence="3">Protein SRC2-like</fullName>
    </submittedName>
</protein>
<dbReference type="SMART" id="SM00239">
    <property type="entry name" value="C2"/>
    <property type="match status" value="1"/>
</dbReference>
<dbReference type="PROSITE" id="PS50004">
    <property type="entry name" value="C2"/>
    <property type="match status" value="1"/>
</dbReference>
<evidence type="ECO:0000313" key="2">
    <source>
        <dbReference type="Proteomes" id="UP000515121"/>
    </source>
</evidence>
<dbReference type="InterPro" id="IPR044750">
    <property type="entry name" value="C2_SRC2/BAP"/>
</dbReference>
<dbReference type="GO" id="GO:0006952">
    <property type="term" value="P:defense response"/>
    <property type="evidence" value="ECO:0007669"/>
    <property type="project" value="InterPro"/>
</dbReference>
<dbReference type="Pfam" id="PF00168">
    <property type="entry name" value="C2"/>
    <property type="match status" value="1"/>
</dbReference>
<dbReference type="PANTHER" id="PTHR32246:SF173">
    <property type="entry name" value="C2 DOMAIN-CONTAINING PROTEIN"/>
    <property type="match status" value="1"/>
</dbReference>
<sequence>MAHRTLEINVISAKGLKNVNLIDNMDVYAEVSLKGDSSKYKQMTKTPVDKECGKNPTWDFPVKFTIDESLPKNNNLILKFKIKCERSFGGKELGQVNVPVMKLLDSPGEDGSIKFVSYQVTKPSGRPEGTLNFSYKFGDKVSEPVKSEKGKGDQPVTTYPVSMAVGSISAPYGGPGPNPPPQPTGYEYPPPPVAAAYGGYPPQVPPCHGCLTPSPVYGYAPPGGYGCPPPPPVYGYAPPGGYGCPPPPPVYGYAPPGGYSCPPPPPVYDYAPPGGYGYPHHQCNSHKRRITSLNWDWGQGWMKGDRYDLCL</sequence>
<organism evidence="2 3">
    <name type="scientific">Durio zibethinus</name>
    <name type="common">Durian</name>
    <dbReference type="NCBI Taxonomy" id="66656"/>
    <lineage>
        <taxon>Eukaryota</taxon>
        <taxon>Viridiplantae</taxon>
        <taxon>Streptophyta</taxon>
        <taxon>Embryophyta</taxon>
        <taxon>Tracheophyta</taxon>
        <taxon>Spermatophyta</taxon>
        <taxon>Magnoliopsida</taxon>
        <taxon>eudicotyledons</taxon>
        <taxon>Gunneridae</taxon>
        <taxon>Pentapetalae</taxon>
        <taxon>rosids</taxon>
        <taxon>malvids</taxon>
        <taxon>Malvales</taxon>
        <taxon>Malvaceae</taxon>
        <taxon>Helicteroideae</taxon>
        <taxon>Durio</taxon>
    </lineage>
</organism>
<dbReference type="PANTHER" id="PTHR32246">
    <property type="entry name" value="INGRESSION PROTEIN FIC1"/>
    <property type="match status" value="1"/>
</dbReference>
<gene>
    <name evidence="3" type="primary">LOC111279825</name>
</gene>
<evidence type="ECO:0000259" key="1">
    <source>
        <dbReference type="PROSITE" id="PS50004"/>
    </source>
</evidence>
<reference evidence="3" key="1">
    <citation type="submission" date="2025-08" db="UniProtKB">
        <authorList>
            <consortium name="RefSeq"/>
        </authorList>
    </citation>
    <scope>IDENTIFICATION</scope>
    <source>
        <tissue evidence="3">Fruit stalk</tissue>
    </source>
</reference>
<dbReference type="OrthoDB" id="270970at2759"/>